<comment type="similarity">
    <text evidence="2">Belongs to the methyltransferase superfamily. Trimethylguanosine synthase family.</text>
</comment>
<dbReference type="PANTHER" id="PTHR14741:SF32">
    <property type="entry name" value="TRIMETHYLGUANOSINE SYNTHASE"/>
    <property type="match status" value="1"/>
</dbReference>
<comment type="catalytic activity">
    <reaction evidence="4">
        <text>a 5'-end (N(7)-methyl 5'-triphosphoguanosine)-ribonucleoside in snoRNA + S-adenosyl-L-methionine = a 5'-end (N(2),N(7)-dimethyl 5'-triphosphoguanosine)-ribonucleoside in snoRNA + S-adenosyl-L-homocysteine + H(+)</text>
        <dbReference type="Rhea" id="RHEA:78475"/>
        <dbReference type="Rhea" id="RHEA-COMP:19086"/>
        <dbReference type="Rhea" id="RHEA-COMP:19088"/>
        <dbReference type="ChEBI" id="CHEBI:15378"/>
        <dbReference type="ChEBI" id="CHEBI:57856"/>
        <dbReference type="ChEBI" id="CHEBI:59789"/>
        <dbReference type="ChEBI" id="CHEBI:156461"/>
        <dbReference type="ChEBI" id="CHEBI:172880"/>
    </reaction>
    <physiologicalReaction direction="left-to-right" evidence="4">
        <dbReference type="Rhea" id="RHEA:78476"/>
    </physiologicalReaction>
</comment>
<comment type="catalytic activity">
    <reaction evidence="5">
        <text>a 5'-end (N(2),N(7)-dimethyl 5'-triphosphoguanosine)-ribonucleoside in snRNA + S-adenosyl-L-methionine = a 5'-end (N(2),N(2),N(7)-trimethyl 5'-triphosphoguanosine)-ribonucleoside in snRNA + S-adenosyl-L-homocysteine + H(+)</text>
        <dbReference type="Rhea" id="RHEA:78479"/>
        <dbReference type="Rhea" id="RHEA-COMP:19087"/>
        <dbReference type="Rhea" id="RHEA-COMP:19089"/>
        <dbReference type="ChEBI" id="CHEBI:15378"/>
        <dbReference type="ChEBI" id="CHEBI:57856"/>
        <dbReference type="ChEBI" id="CHEBI:59789"/>
        <dbReference type="ChEBI" id="CHEBI:167623"/>
        <dbReference type="ChEBI" id="CHEBI:172880"/>
    </reaction>
    <physiologicalReaction direction="left-to-right" evidence="5">
        <dbReference type="Rhea" id="RHEA:78480"/>
    </physiologicalReaction>
</comment>
<sequence>MYSVCPKVLAQHIAKRCTSFGTVLDSFCGAGRNVIQLALTCDHVIAIDLDPKKIALAKKNIEVYGVTHRINFRVGNSFLVATNLRMDSIVTSPP</sequence>
<evidence type="ECO:0000313" key="8">
    <source>
        <dbReference type="Proteomes" id="UP000694846"/>
    </source>
</evidence>
<name>A0A8B8GGF3_9HEMI</name>
<proteinExistence type="inferred from homology"/>
<reference evidence="9" key="1">
    <citation type="submission" date="2025-08" db="UniProtKB">
        <authorList>
            <consortium name="RefSeq"/>
        </authorList>
    </citation>
    <scope>IDENTIFICATION</scope>
    <source>
        <tissue evidence="9">Whole body</tissue>
    </source>
</reference>
<dbReference type="RefSeq" id="XP_025422304.1">
    <property type="nucleotide sequence ID" value="XM_025566519.1"/>
</dbReference>
<evidence type="ECO:0000313" key="9">
    <source>
        <dbReference type="RefSeq" id="XP_025422304.1"/>
    </source>
</evidence>
<evidence type="ECO:0000256" key="3">
    <source>
        <dbReference type="ARBA" id="ARBA00047418"/>
    </source>
</evidence>
<dbReference type="Gene3D" id="3.40.50.150">
    <property type="entry name" value="Vaccinia Virus protein VP39"/>
    <property type="match status" value="1"/>
</dbReference>
<dbReference type="GO" id="GO:0005634">
    <property type="term" value="C:nucleus"/>
    <property type="evidence" value="ECO:0007669"/>
    <property type="project" value="TreeGrafter"/>
</dbReference>
<dbReference type="CDD" id="cd02440">
    <property type="entry name" value="AdoMet_MTases"/>
    <property type="match status" value="1"/>
</dbReference>
<dbReference type="Pfam" id="PF09445">
    <property type="entry name" value="Methyltransf_15"/>
    <property type="match status" value="1"/>
</dbReference>
<accession>A0A8B8GGF3</accession>
<evidence type="ECO:0000256" key="7">
    <source>
        <dbReference type="ARBA" id="ARBA00049790"/>
    </source>
</evidence>
<evidence type="ECO:0000256" key="6">
    <source>
        <dbReference type="ARBA" id="ARBA00049075"/>
    </source>
</evidence>
<dbReference type="PANTHER" id="PTHR14741">
    <property type="entry name" value="S-ADENOSYLMETHIONINE-DEPENDENT METHYLTRANSFERASE RELATED"/>
    <property type="match status" value="1"/>
</dbReference>
<dbReference type="GO" id="GO:0071164">
    <property type="term" value="F:RNA cap trimethylguanosine synthase activity"/>
    <property type="evidence" value="ECO:0007669"/>
    <property type="project" value="TreeGrafter"/>
</dbReference>
<dbReference type="InterPro" id="IPR029063">
    <property type="entry name" value="SAM-dependent_MTases_sf"/>
</dbReference>
<organism evidence="8 9">
    <name type="scientific">Sipha flava</name>
    <name type="common">yellow sugarcane aphid</name>
    <dbReference type="NCBI Taxonomy" id="143950"/>
    <lineage>
        <taxon>Eukaryota</taxon>
        <taxon>Metazoa</taxon>
        <taxon>Ecdysozoa</taxon>
        <taxon>Arthropoda</taxon>
        <taxon>Hexapoda</taxon>
        <taxon>Insecta</taxon>
        <taxon>Pterygota</taxon>
        <taxon>Neoptera</taxon>
        <taxon>Paraneoptera</taxon>
        <taxon>Hemiptera</taxon>
        <taxon>Sternorrhyncha</taxon>
        <taxon>Aphidomorpha</taxon>
        <taxon>Aphidoidea</taxon>
        <taxon>Aphididae</taxon>
        <taxon>Sipha</taxon>
    </lineage>
</organism>
<dbReference type="AlphaFoldDB" id="A0A8B8GGF3"/>
<protein>
    <recommendedName>
        <fullName evidence="1">Trimethylguanosine synthase</fullName>
    </recommendedName>
    <alternativeName>
        <fullName evidence="7">Cap-specific guanine-N(2) methyltransferase</fullName>
    </alternativeName>
</protein>
<keyword evidence="8" id="KW-1185">Reference proteome</keyword>
<comment type="catalytic activity">
    <reaction evidence="3">
        <text>a 5'-end (N(2),N(7)-dimethyl 5'-triphosphoguanosine)-ribonucleoside in snoRNA + S-adenosyl-L-methionine = a 5'-end (N(2),N(2),N(7)-trimethyl 5'-triphosphoguanosine)-ribonucleoside in snoRNA + S-adenosyl-L-homocysteine + H(+)</text>
        <dbReference type="Rhea" id="RHEA:78507"/>
        <dbReference type="Rhea" id="RHEA-COMP:19088"/>
        <dbReference type="Rhea" id="RHEA-COMP:19090"/>
        <dbReference type="ChEBI" id="CHEBI:15378"/>
        <dbReference type="ChEBI" id="CHEBI:57856"/>
        <dbReference type="ChEBI" id="CHEBI:59789"/>
        <dbReference type="ChEBI" id="CHEBI:167623"/>
        <dbReference type="ChEBI" id="CHEBI:172880"/>
    </reaction>
    <physiologicalReaction direction="left-to-right" evidence="3">
        <dbReference type="Rhea" id="RHEA:78508"/>
    </physiologicalReaction>
</comment>
<evidence type="ECO:0000256" key="1">
    <source>
        <dbReference type="ARBA" id="ARBA00018517"/>
    </source>
</evidence>
<dbReference type="OrthoDB" id="6619622at2759"/>
<evidence type="ECO:0000256" key="4">
    <source>
        <dbReference type="ARBA" id="ARBA00048740"/>
    </source>
</evidence>
<dbReference type="InterPro" id="IPR019012">
    <property type="entry name" value="RNA_cap_Gua-N2-MeTrfase"/>
</dbReference>
<comment type="catalytic activity">
    <reaction evidence="6">
        <text>a 5'-end (N(7)-methyl 5'-triphosphoguanosine)-ribonucleoside in snRNA + S-adenosyl-L-methionine = a 5'-end (N(2),N(7)-dimethyl 5'-triphosphoguanosine)-ribonucleoside in snRNA + S-adenosyl-L-homocysteine + H(+)</text>
        <dbReference type="Rhea" id="RHEA:78471"/>
        <dbReference type="Rhea" id="RHEA-COMP:19085"/>
        <dbReference type="Rhea" id="RHEA-COMP:19087"/>
        <dbReference type="ChEBI" id="CHEBI:15378"/>
        <dbReference type="ChEBI" id="CHEBI:57856"/>
        <dbReference type="ChEBI" id="CHEBI:59789"/>
        <dbReference type="ChEBI" id="CHEBI:156461"/>
        <dbReference type="ChEBI" id="CHEBI:172880"/>
    </reaction>
    <physiologicalReaction direction="left-to-right" evidence="6">
        <dbReference type="Rhea" id="RHEA:78472"/>
    </physiologicalReaction>
</comment>
<evidence type="ECO:0000256" key="2">
    <source>
        <dbReference type="ARBA" id="ARBA00025783"/>
    </source>
</evidence>
<gene>
    <name evidence="9" type="primary">LOC112692017</name>
</gene>
<dbReference type="SUPFAM" id="SSF53335">
    <property type="entry name" value="S-adenosyl-L-methionine-dependent methyltransferases"/>
    <property type="match status" value="1"/>
</dbReference>
<dbReference type="Proteomes" id="UP000694846">
    <property type="component" value="Unplaced"/>
</dbReference>
<dbReference type="GeneID" id="112692017"/>
<evidence type="ECO:0000256" key="5">
    <source>
        <dbReference type="ARBA" id="ARBA00048763"/>
    </source>
</evidence>